<keyword evidence="1" id="KW-0732">Signal</keyword>
<proteinExistence type="predicted"/>
<dbReference type="NCBIfam" id="TIGR01409">
    <property type="entry name" value="TAT_signal_seq"/>
    <property type="match status" value="1"/>
</dbReference>
<dbReference type="Pfam" id="PF12974">
    <property type="entry name" value="Phosphonate-bd"/>
    <property type="match status" value="1"/>
</dbReference>
<reference evidence="3 4" key="1">
    <citation type="journal article" date="2019" name="Int. J. Syst. Evol. Microbiol.">
        <title>The Global Catalogue of Microorganisms (GCM) 10K type strain sequencing project: providing services to taxonomists for standard genome sequencing and annotation.</title>
        <authorList>
            <consortium name="The Broad Institute Genomics Platform"/>
            <consortium name="The Broad Institute Genome Sequencing Center for Infectious Disease"/>
            <person name="Wu L."/>
            <person name="Ma J."/>
        </authorList>
    </citation>
    <scope>NUCLEOTIDE SEQUENCE [LARGE SCALE GENOMIC DNA]</scope>
    <source>
        <strain evidence="3 4">CGMCC 1.12543</strain>
    </source>
</reference>
<dbReference type="PANTHER" id="PTHR35841">
    <property type="entry name" value="PHOSPHONATES-BINDING PERIPLASMIC PROTEIN"/>
    <property type="match status" value="1"/>
</dbReference>
<accession>A0ABD5RM27</accession>
<dbReference type="PROSITE" id="PS51257">
    <property type="entry name" value="PROKAR_LIPOPROTEIN"/>
    <property type="match status" value="1"/>
</dbReference>
<dbReference type="EMBL" id="JBHSQH010000001">
    <property type="protein sequence ID" value="MFC5971476.1"/>
    <property type="molecule type" value="Genomic_DNA"/>
</dbReference>
<dbReference type="NCBIfam" id="TIGR01098">
    <property type="entry name" value="3A0109s03R"/>
    <property type="match status" value="1"/>
</dbReference>
<dbReference type="PROSITE" id="PS51318">
    <property type="entry name" value="TAT"/>
    <property type="match status" value="1"/>
</dbReference>
<dbReference type="Gene3D" id="3.40.190.10">
    <property type="entry name" value="Periplasmic binding protein-like II"/>
    <property type="match status" value="2"/>
</dbReference>
<dbReference type="PANTHER" id="PTHR35841:SF1">
    <property type="entry name" value="PHOSPHONATES-BINDING PERIPLASMIC PROTEIN"/>
    <property type="match status" value="1"/>
</dbReference>
<feature type="region of interest" description="Disordered" evidence="2">
    <location>
        <begin position="20"/>
        <end position="66"/>
    </location>
</feature>
<dbReference type="InterPro" id="IPR006311">
    <property type="entry name" value="TAT_signal"/>
</dbReference>
<feature type="compositionally biased region" description="Low complexity" evidence="2">
    <location>
        <begin position="42"/>
        <end position="66"/>
    </location>
</feature>
<dbReference type="Proteomes" id="UP001596099">
    <property type="component" value="Unassembled WGS sequence"/>
</dbReference>
<evidence type="ECO:0000256" key="1">
    <source>
        <dbReference type="ARBA" id="ARBA00022729"/>
    </source>
</evidence>
<organism evidence="3 4">
    <name type="scientific">Halomarina salina</name>
    <dbReference type="NCBI Taxonomy" id="1872699"/>
    <lineage>
        <taxon>Archaea</taxon>
        <taxon>Methanobacteriati</taxon>
        <taxon>Methanobacteriota</taxon>
        <taxon>Stenosarchaea group</taxon>
        <taxon>Halobacteria</taxon>
        <taxon>Halobacteriales</taxon>
        <taxon>Natronomonadaceae</taxon>
        <taxon>Halomarina</taxon>
    </lineage>
</organism>
<name>A0ABD5RM27_9EURY</name>
<dbReference type="InterPro" id="IPR019546">
    <property type="entry name" value="TAT_signal_bac_arc"/>
</dbReference>
<keyword evidence="4" id="KW-1185">Reference proteome</keyword>
<gene>
    <name evidence="3" type="ORF">ACFPYI_09055</name>
</gene>
<dbReference type="InterPro" id="IPR005770">
    <property type="entry name" value="PhnD"/>
</dbReference>
<evidence type="ECO:0000313" key="4">
    <source>
        <dbReference type="Proteomes" id="UP001596099"/>
    </source>
</evidence>
<evidence type="ECO:0000256" key="2">
    <source>
        <dbReference type="SAM" id="MobiDB-lite"/>
    </source>
</evidence>
<evidence type="ECO:0000313" key="3">
    <source>
        <dbReference type="EMBL" id="MFC5971476.1"/>
    </source>
</evidence>
<dbReference type="AlphaFoldDB" id="A0ABD5RM27"/>
<dbReference type="SUPFAM" id="SSF53850">
    <property type="entry name" value="Periplasmic binding protein-like II"/>
    <property type="match status" value="1"/>
</dbReference>
<comment type="caution">
    <text evidence="3">The sequence shown here is derived from an EMBL/GenBank/DDBJ whole genome shotgun (WGS) entry which is preliminary data.</text>
</comment>
<sequence>MSNRREFLKTAGAAGVAGVLAGCLGGGGGDTEEPDTSGGEGSETTDGGTGNTSTEGTTQEQTSEGEQYMDGTLNFIMSPSEPQEQMMQQYKPVREYLSEELSVPAKLRYGNNYSAVMSALGSGTADVAEMGPFAAALGVRAEKVNITLQRKGYGSFTYVSTLTTTADSDISSVEDLSGKTIAFADRLSASGALFPLYMLSNAGVEIGELPQSDVGADFTAQFAGGHDKALAAVENGQADVCGVGQFITLNENRELSEGLKYIKKYEGIPRAPICVSPELPQEQQDAVTQALLNAPESMYLGADGEADGDDDENPDDLWFSDVREADQETYKPVIDVAKELGIDIGFLEG</sequence>
<dbReference type="CDD" id="cd01071">
    <property type="entry name" value="PBP2_PhnD_like"/>
    <property type="match status" value="1"/>
</dbReference>
<protein>
    <submittedName>
        <fullName evidence="3">Phosphate/phosphite/phosphonate ABC transporter substrate-binding protein</fullName>
    </submittedName>
</protein>
<dbReference type="RefSeq" id="WP_247414370.1">
    <property type="nucleotide sequence ID" value="NZ_JALLGW010000001.1"/>
</dbReference>